<dbReference type="Pfam" id="PF04657">
    <property type="entry name" value="DMT_YdcZ"/>
    <property type="match status" value="1"/>
</dbReference>
<evidence type="ECO:0000313" key="3">
    <source>
        <dbReference type="Proteomes" id="UP000696294"/>
    </source>
</evidence>
<evidence type="ECO:0000256" key="1">
    <source>
        <dbReference type="SAM" id="Phobius"/>
    </source>
</evidence>
<feature type="transmembrane region" description="Helical" evidence="1">
    <location>
        <begin position="90"/>
        <end position="110"/>
    </location>
</feature>
<evidence type="ECO:0000313" key="2">
    <source>
        <dbReference type="EMBL" id="NJP88234.1"/>
    </source>
</evidence>
<dbReference type="InterPro" id="IPR037185">
    <property type="entry name" value="EmrE-like"/>
</dbReference>
<dbReference type="Proteomes" id="UP000696294">
    <property type="component" value="Unassembled WGS sequence"/>
</dbReference>
<sequence length="162" mass="16936">MLFFIVLALLNGVLIGASRTINGQLSTRAGAFRASVWNHVVGFVFLSAVLLVLRTWPDLTDVPVAAYAGGVFGALFVAVNSHVFPRLGAMSASVLVISGQVLSAVVIDCVQQGRLPSLVRLAGVALVLLGLGLPLLTARRRRREAEGRLSDDPPQSPGGAAP</sequence>
<feature type="transmembrane region" description="Helical" evidence="1">
    <location>
        <begin position="117"/>
        <end position="136"/>
    </location>
</feature>
<dbReference type="RefSeq" id="WP_168006062.1">
    <property type="nucleotide sequence ID" value="NZ_JAATEP010000001.1"/>
</dbReference>
<feature type="transmembrane region" description="Helical" evidence="1">
    <location>
        <begin position="36"/>
        <end position="53"/>
    </location>
</feature>
<keyword evidence="3" id="KW-1185">Reference proteome</keyword>
<protein>
    <submittedName>
        <fullName evidence="2">DMT family transporter</fullName>
    </submittedName>
</protein>
<name>A0ABX1AXV5_9ACTN</name>
<comment type="caution">
    <text evidence="2">The sequence shown here is derived from an EMBL/GenBank/DDBJ whole genome shotgun (WGS) entry which is preliminary data.</text>
</comment>
<dbReference type="PANTHER" id="PTHR34821">
    <property type="entry name" value="INNER MEMBRANE PROTEIN YDCZ"/>
    <property type="match status" value="1"/>
</dbReference>
<organism evidence="2 3">
    <name type="scientific">Nonomuraea composti</name>
    <dbReference type="NCBI Taxonomy" id="2720023"/>
    <lineage>
        <taxon>Bacteria</taxon>
        <taxon>Bacillati</taxon>
        <taxon>Actinomycetota</taxon>
        <taxon>Actinomycetes</taxon>
        <taxon>Streptosporangiales</taxon>
        <taxon>Streptosporangiaceae</taxon>
        <taxon>Nonomuraea</taxon>
    </lineage>
</organism>
<keyword evidence="1" id="KW-0472">Membrane</keyword>
<reference evidence="2 3" key="1">
    <citation type="submission" date="2020-03" db="EMBL/GenBank/DDBJ databases">
        <title>WGS of actinomycetes isolated from Thailand.</title>
        <authorList>
            <person name="Thawai C."/>
        </authorList>
    </citation>
    <scope>NUCLEOTIDE SEQUENCE [LARGE SCALE GENOMIC DNA]</scope>
    <source>
        <strain evidence="2 3">FMUSA5-5</strain>
    </source>
</reference>
<feature type="transmembrane region" description="Helical" evidence="1">
    <location>
        <begin position="65"/>
        <end position="84"/>
    </location>
</feature>
<dbReference type="EMBL" id="JAATEP010000001">
    <property type="protein sequence ID" value="NJP88234.1"/>
    <property type="molecule type" value="Genomic_DNA"/>
</dbReference>
<dbReference type="InterPro" id="IPR006750">
    <property type="entry name" value="YdcZ"/>
</dbReference>
<proteinExistence type="predicted"/>
<keyword evidence="1" id="KW-1133">Transmembrane helix</keyword>
<accession>A0ABX1AXV5</accession>
<gene>
    <name evidence="2" type="ORF">HCN51_01970</name>
</gene>
<dbReference type="PANTHER" id="PTHR34821:SF2">
    <property type="entry name" value="INNER MEMBRANE PROTEIN YDCZ"/>
    <property type="match status" value="1"/>
</dbReference>
<dbReference type="SUPFAM" id="SSF103481">
    <property type="entry name" value="Multidrug resistance efflux transporter EmrE"/>
    <property type="match status" value="1"/>
</dbReference>
<keyword evidence="1" id="KW-0812">Transmembrane</keyword>